<dbReference type="GO" id="GO:0003950">
    <property type="term" value="F:NAD+ poly-ADP-ribosyltransferase activity"/>
    <property type="evidence" value="ECO:0007669"/>
    <property type="project" value="UniProtKB-UniRule"/>
</dbReference>
<evidence type="ECO:0000256" key="4">
    <source>
        <dbReference type="ARBA" id="ARBA00022695"/>
    </source>
</evidence>
<keyword evidence="5" id="KW-0479">Metal-binding</keyword>
<name>A0A8B7ZEF8_ACAPL</name>
<accession>A0A8B7ZEF8</accession>
<dbReference type="KEGG" id="aplc:110986469"/>
<keyword evidence="2 13" id="KW-0328">Glycosyltransferase</keyword>
<evidence type="ECO:0000256" key="12">
    <source>
        <dbReference type="ARBA" id="ARBA00024347"/>
    </source>
</evidence>
<dbReference type="GO" id="GO:0005730">
    <property type="term" value="C:nucleolus"/>
    <property type="evidence" value="ECO:0007669"/>
    <property type="project" value="TreeGrafter"/>
</dbReference>
<evidence type="ECO:0000256" key="5">
    <source>
        <dbReference type="ARBA" id="ARBA00022723"/>
    </source>
</evidence>
<dbReference type="SUPFAM" id="SSF47587">
    <property type="entry name" value="Domain of poly(ADP-ribose) polymerase"/>
    <property type="match status" value="1"/>
</dbReference>
<feature type="domain" description="PARP alpha-helical" evidence="16">
    <location>
        <begin position="185"/>
        <end position="302"/>
    </location>
</feature>
<dbReference type="GO" id="GO:1990404">
    <property type="term" value="F:NAD+-protein mono-ADP-ribosyltransferase activity"/>
    <property type="evidence" value="ECO:0007669"/>
    <property type="project" value="TreeGrafter"/>
</dbReference>
<keyword evidence="4" id="KW-0548">Nucleotidyltransferase</keyword>
<evidence type="ECO:0000256" key="13">
    <source>
        <dbReference type="RuleBase" id="RU362114"/>
    </source>
</evidence>
<reference evidence="19" key="1">
    <citation type="submission" date="2025-08" db="UniProtKB">
        <authorList>
            <consortium name="RefSeq"/>
        </authorList>
    </citation>
    <scope>IDENTIFICATION</scope>
</reference>
<dbReference type="PANTHER" id="PTHR10459">
    <property type="entry name" value="DNA LIGASE"/>
    <property type="match status" value="1"/>
</dbReference>
<comment type="subcellular location">
    <subcellularLocation>
        <location evidence="1">Nucleus</location>
    </subcellularLocation>
</comment>
<dbReference type="InterPro" id="IPR036930">
    <property type="entry name" value="WGR_dom_sf"/>
</dbReference>
<dbReference type="CDD" id="cd01437">
    <property type="entry name" value="parp_like"/>
    <property type="match status" value="1"/>
</dbReference>
<dbReference type="Proteomes" id="UP000694845">
    <property type="component" value="Unplaced"/>
</dbReference>
<dbReference type="Gene3D" id="3.90.228.10">
    <property type="match status" value="1"/>
</dbReference>
<sequence>MPPKRKAAVAKAGGKKAKVEEPTATESESDLKQAVEALKSAEKGKKKAYVIDSYFPGSGSVYEDFDCMLNQTNISQNNNKYYVIQLIQQGKQFTVWTRWGRVGEPGANQQNSFADVSQAIKAFEKKFQDKTRNKWAERENFKPVAGKYTLIEVERGEDVEEDLKKLGALEGTSGATSKKSSEYAPSKLDMPTQKLLDLIFDNNMFQEQMENFELDVKKMPLGKLSKAQLAKGFEALEEIETAINSKASNKKLQELSSKFYTVIPHSFGRKLPPTISTQETVQNKKDMLLVLSDIVIAQDIKKEQDETLSQSQADVAPNPLDVNYELLKCKLEHLEPKTKEHEVIRTYVDQTKGGWRNPTLLNVWKVARHGEDKRFATHDKLENRRLLWHGTNVAVVAAILKTGLRIMPHSGGRVGRGIYFASEHSKSAGYVGTTNKGTGIMFLNEVVLGKEHHITMDDSSLRQAPSGHDCVIAKGRTEPDPKKETHLMLDGKKVVVPQGKPVQQTKYSNSYFSQSEYLVYSESQNRIRYMLEFKF</sequence>
<gene>
    <name evidence="19" type="primary">LOC110986469</name>
</gene>
<keyword evidence="6" id="KW-0677">Repeat</keyword>
<dbReference type="PROSITE" id="PS51060">
    <property type="entry name" value="PARP_ALPHA_HD"/>
    <property type="match status" value="1"/>
</dbReference>
<dbReference type="GO" id="GO:0070212">
    <property type="term" value="P:protein poly-ADP-ribosylation"/>
    <property type="evidence" value="ECO:0007669"/>
    <property type="project" value="TreeGrafter"/>
</dbReference>
<keyword evidence="9 13" id="KW-0520">NAD</keyword>
<evidence type="ECO:0000256" key="1">
    <source>
        <dbReference type="ARBA" id="ARBA00004123"/>
    </source>
</evidence>
<dbReference type="GO" id="GO:0016779">
    <property type="term" value="F:nucleotidyltransferase activity"/>
    <property type="evidence" value="ECO:0007669"/>
    <property type="project" value="UniProtKB-KW"/>
</dbReference>
<dbReference type="GO" id="GO:0008270">
    <property type="term" value="F:zinc ion binding"/>
    <property type="evidence" value="ECO:0007669"/>
    <property type="project" value="UniProtKB-KW"/>
</dbReference>
<protein>
    <recommendedName>
        <fullName evidence="13">Poly [ADP-ribose] polymerase</fullName>
        <shortName evidence="13">PARP</shortName>
        <ecNumber evidence="13">2.4.2.-</ecNumber>
    </recommendedName>
</protein>
<dbReference type="GO" id="GO:0003677">
    <property type="term" value="F:DNA binding"/>
    <property type="evidence" value="ECO:0007669"/>
    <property type="project" value="UniProtKB-KW"/>
</dbReference>
<dbReference type="PANTHER" id="PTHR10459:SF66">
    <property type="entry name" value="PROTEIN MONO-ADP-RIBOSYLTRANSFERASE PARP3"/>
    <property type="match status" value="1"/>
</dbReference>
<feature type="region of interest" description="Disordered" evidence="14">
    <location>
        <begin position="1"/>
        <end position="30"/>
    </location>
</feature>
<evidence type="ECO:0000256" key="2">
    <source>
        <dbReference type="ARBA" id="ARBA00022676"/>
    </source>
</evidence>
<dbReference type="AlphaFoldDB" id="A0A8B7ZEF8"/>
<keyword evidence="11" id="KW-0539">Nucleus</keyword>
<dbReference type="Pfam" id="PF05406">
    <property type="entry name" value="WGR"/>
    <property type="match status" value="1"/>
</dbReference>
<evidence type="ECO:0000256" key="3">
    <source>
        <dbReference type="ARBA" id="ARBA00022679"/>
    </source>
</evidence>
<keyword evidence="10" id="KW-0238">DNA-binding</keyword>
<dbReference type="InterPro" id="IPR004102">
    <property type="entry name" value="Poly(ADP-ribose)pol_reg_dom"/>
</dbReference>
<organism evidence="18 19">
    <name type="scientific">Acanthaster planci</name>
    <name type="common">Crown-of-thorns starfish</name>
    <dbReference type="NCBI Taxonomy" id="133434"/>
    <lineage>
        <taxon>Eukaryota</taxon>
        <taxon>Metazoa</taxon>
        <taxon>Echinodermata</taxon>
        <taxon>Eleutherozoa</taxon>
        <taxon>Asterozoa</taxon>
        <taxon>Asteroidea</taxon>
        <taxon>Valvatacea</taxon>
        <taxon>Valvatida</taxon>
        <taxon>Acanthasteridae</taxon>
        <taxon>Acanthaster</taxon>
    </lineage>
</organism>
<comment type="similarity">
    <text evidence="12">Belongs to the ARTD/PARP family.</text>
</comment>
<dbReference type="OrthoDB" id="2017365at2759"/>
<dbReference type="InterPro" id="IPR050800">
    <property type="entry name" value="ARTD/PARP"/>
</dbReference>
<dbReference type="GO" id="GO:0035861">
    <property type="term" value="C:site of double-strand break"/>
    <property type="evidence" value="ECO:0007669"/>
    <property type="project" value="TreeGrafter"/>
</dbReference>
<keyword evidence="18" id="KW-1185">Reference proteome</keyword>
<dbReference type="PROSITE" id="PS51059">
    <property type="entry name" value="PARP_CATALYTIC"/>
    <property type="match status" value="1"/>
</dbReference>
<evidence type="ECO:0000313" key="18">
    <source>
        <dbReference type="Proteomes" id="UP000694845"/>
    </source>
</evidence>
<evidence type="ECO:0000313" key="19">
    <source>
        <dbReference type="RefSeq" id="XP_022104043.1"/>
    </source>
</evidence>
<dbReference type="FunFam" id="3.90.228.10:FF:000009">
    <property type="entry name" value="Poly [ADP-ribose] polymerase"/>
    <property type="match status" value="1"/>
</dbReference>
<evidence type="ECO:0000259" key="16">
    <source>
        <dbReference type="PROSITE" id="PS51060"/>
    </source>
</evidence>
<keyword evidence="8" id="KW-0862">Zinc</keyword>
<evidence type="ECO:0000259" key="15">
    <source>
        <dbReference type="PROSITE" id="PS51059"/>
    </source>
</evidence>
<keyword evidence="7" id="KW-0863">Zinc-finger</keyword>
<dbReference type="CTD" id="10039"/>
<dbReference type="RefSeq" id="XP_022104043.1">
    <property type="nucleotide sequence ID" value="XM_022248351.1"/>
</dbReference>
<dbReference type="SUPFAM" id="SSF142921">
    <property type="entry name" value="WGR domain-like"/>
    <property type="match status" value="1"/>
</dbReference>
<evidence type="ECO:0000256" key="6">
    <source>
        <dbReference type="ARBA" id="ARBA00022737"/>
    </source>
</evidence>
<dbReference type="FunFam" id="1.20.142.10:FF:000001">
    <property type="entry name" value="Poly [ADP-ribose] polymerase"/>
    <property type="match status" value="1"/>
</dbReference>
<proteinExistence type="inferred from homology"/>
<dbReference type="EC" id="2.4.2.-" evidence="13"/>
<evidence type="ECO:0000256" key="8">
    <source>
        <dbReference type="ARBA" id="ARBA00022833"/>
    </source>
</evidence>
<dbReference type="InterPro" id="IPR012317">
    <property type="entry name" value="Poly(ADP-ribose)pol_cat_dom"/>
</dbReference>
<dbReference type="GO" id="GO:0006302">
    <property type="term" value="P:double-strand break repair"/>
    <property type="evidence" value="ECO:0007669"/>
    <property type="project" value="TreeGrafter"/>
</dbReference>
<evidence type="ECO:0000256" key="10">
    <source>
        <dbReference type="ARBA" id="ARBA00023125"/>
    </source>
</evidence>
<dbReference type="CDD" id="cd08002">
    <property type="entry name" value="WGR_PARP3_like"/>
    <property type="match status" value="1"/>
</dbReference>
<evidence type="ECO:0000256" key="7">
    <source>
        <dbReference type="ARBA" id="ARBA00022771"/>
    </source>
</evidence>
<dbReference type="InterPro" id="IPR008893">
    <property type="entry name" value="WGR_domain"/>
</dbReference>
<evidence type="ECO:0000256" key="9">
    <source>
        <dbReference type="ARBA" id="ARBA00023027"/>
    </source>
</evidence>
<feature type="domain" description="PARP catalytic" evidence="15">
    <location>
        <begin position="318"/>
        <end position="535"/>
    </location>
</feature>
<dbReference type="Pfam" id="PF00644">
    <property type="entry name" value="PARP"/>
    <property type="match status" value="1"/>
</dbReference>
<dbReference type="Pfam" id="PF02877">
    <property type="entry name" value="PARP_reg"/>
    <property type="match status" value="1"/>
</dbReference>
<keyword evidence="3 13" id="KW-0808">Transferase</keyword>
<dbReference type="SMART" id="SM00773">
    <property type="entry name" value="WGR"/>
    <property type="match status" value="1"/>
</dbReference>
<evidence type="ECO:0000259" key="17">
    <source>
        <dbReference type="PROSITE" id="PS51977"/>
    </source>
</evidence>
<feature type="compositionally biased region" description="Basic residues" evidence="14">
    <location>
        <begin position="1"/>
        <end position="16"/>
    </location>
</feature>
<dbReference type="OMA" id="HHITTDN"/>
<dbReference type="FunFam" id="2.20.140.10:FF:000001">
    <property type="entry name" value="Poly [ADP-ribose] polymerase"/>
    <property type="match status" value="1"/>
</dbReference>
<dbReference type="GeneID" id="110986469"/>
<dbReference type="Gene3D" id="2.20.140.10">
    <property type="entry name" value="WGR domain"/>
    <property type="match status" value="1"/>
</dbReference>
<dbReference type="PROSITE" id="PS51977">
    <property type="entry name" value="WGR"/>
    <property type="match status" value="1"/>
</dbReference>
<evidence type="ECO:0000256" key="14">
    <source>
        <dbReference type="SAM" id="MobiDB-lite"/>
    </source>
</evidence>
<evidence type="ECO:0000256" key="11">
    <source>
        <dbReference type="ARBA" id="ARBA00023242"/>
    </source>
</evidence>
<feature type="domain" description="WGR" evidence="17">
    <location>
        <begin position="58"/>
        <end position="148"/>
    </location>
</feature>
<dbReference type="InterPro" id="IPR036616">
    <property type="entry name" value="Poly(ADP-ribose)pol_reg_dom_sf"/>
</dbReference>
<dbReference type="SUPFAM" id="SSF56399">
    <property type="entry name" value="ADP-ribosylation"/>
    <property type="match status" value="1"/>
</dbReference>
<dbReference type="Gene3D" id="1.20.142.10">
    <property type="entry name" value="Poly(ADP-ribose) polymerase, regulatory domain"/>
    <property type="match status" value="1"/>
</dbReference>